<accession>A9BBC3</accession>
<dbReference type="HOGENOM" id="CLU_2247650_0_0_3"/>
<dbReference type="Proteomes" id="UP000000788">
    <property type="component" value="Chromosome"/>
</dbReference>
<dbReference type="OrthoDB" id="541925at2"/>
<keyword evidence="3" id="KW-1185">Reference proteome</keyword>
<feature type="transmembrane region" description="Helical" evidence="1">
    <location>
        <begin position="69"/>
        <end position="88"/>
    </location>
</feature>
<dbReference type="KEGG" id="pmj:P9211_12041"/>
<protein>
    <submittedName>
        <fullName evidence="2">Uncharacterized protein</fullName>
    </submittedName>
</protein>
<proteinExistence type="predicted"/>
<keyword evidence="1" id="KW-0812">Transmembrane</keyword>
<evidence type="ECO:0000313" key="3">
    <source>
        <dbReference type="Proteomes" id="UP000000788"/>
    </source>
</evidence>
<dbReference type="EMBL" id="CP000878">
    <property type="protein sequence ID" value="ABX09135.1"/>
    <property type="molecule type" value="Genomic_DNA"/>
</dbReference>
<keyword evidence="1" id="KW-0472">Membrane</keyword>
<reference evidence="2 3" key="1">
    <citation type="journal article" date="2007" name="PLoS Genet.">
        <title>Patterns and implications of gene gain and loss in the evolution of Prochlorococcus.</title>
        <authorList>
            <person name="Kettler G.C."/>
            <person name="Martiny A.C."/>
            <person name="Huang K."/>
            <person name="Zucker J."/>
            <person name="Coleman M.L."/>
            <person name="Rodrigue S."/>
            <person name="Chen F."/>
            <person name="Lapidus A."/>
            <person name="Ferriera S."/>
            <person name="Johnson J."/>
            <person name="Steglich C."/>
            <person name="Church G.M."/>
            <person name="Richardson P."/>
            <person name="Chisholm S.W."/>
        </authorList>
    </citation>
    <scope>NUCLEOTIDE SEQUENCE [LARGE SCALE GENOMIC DNA]</scope>
    <source>
        <strain evidence="3">MIT 9211</strain>
    </source>
</reference>
<dbReference type="STRING" id="93059.P9211_12041"/>
<organism evidence="2 3">
    <name type="scientific">Prochlorococcus marinus (strain MIT 9211)</name>
    <dbReference type="NCBI Taxonomy" id="93059"/>
    <lineage>
        <taxon>Bacteria</taxon>
        <taxon>Bacillati</taxon>
        <taxon>Cyanobacteriota</taxon>
        <taxon>Cyanophyceae</taxon>
        <taxon>Synechococcales</taxon>
        <taxon>Prochlorococcaceae</taxon>
        <taxon>Prochlorococcus</taxon>
    </lineage>
</organism>
<evidence type="ECO:0000256" key="1">
    <source>
        <dbReference type="SAM" id="Phobius"/>
    </source>
</evidence>
<evidence type="ECO:0000313" key="2">
    <source>
        <dbReference type="EMBL" id="ABX09135.1"/>
    </source>
</evidence>
<keyword evidence="1" id="KW-1133">Transmembrane helix</keyword>
<sequence>MRTKMSPRRALATATLMAIFPTGVFVIGSNKYSAYNCNQISTKLEISSKEKKSFELECNESLKKSQWLAFYYVLFTSILVNWPVIRWLDDRQWYREWIREEDNS</sequence>
<dbReference type="RefSeq" id="WP_012195756.1">
    <property type="nucleotide sequence ID" value="NC_009976.1"/>
</dbReference>
<gene>
    <name evidence="2" type="ordered locus">P9211_12041</name>
</gene>
<dbReference type="AlphaFoldDB" id="A9BBC3"/>
<name>A9BBC3_PROM4</name>